<feature type="compositionally biased region" description="Polar residues" evidence="1">
    <location>
        <begin position="586"/>
        <end position="597"/>
    </location>
</feature>
<feature type="region of interest" description="Disordered" evidence="1">
    <location>
        <begin position="1"/>
        <end position="212"/>
    </location>
</feature>
<name>A0A8H3F965_9LECA</name>
<evidence type="ECO:0000313" key="2">
    <source>
        <dbReference type="EMBL" id="CAF9921746.1"/>
    </source>
</evidence>
<feature type="compositionally biased region" description="Basic residues" evidence="1">
    <location>
        <begin position="849"/>
        <end position="859"/>
    </location>
</feature>
<protein>
    <submittedName>
        <fullName evidence="2">Uncharacterized protein</fullName>
    </submittedName>
</protein>
<feature type="compositionally biased region" description="Polar residues" evidence="1">
    <location>
        <begin position="142"/>
        <end position="163"/>
    </location>
</feature>
<feature type="compositionally biased region" description="Polar residues" evidence="1">
    <location>
        <begin position="775"/>
        <end position="786"/>
    </location>
</feature>
<dbReference type="Pfam" id="PF11489">
    <property type="entry name" value="Aim21"/>
    <property type="match status" value="1"/>
</dbReference>
<accession>A0A8H3F965</accession>
<evidence type="ECO:0000256" key="1">
    <source>
        <dbReference type="SAM" id="MobiDB-lite"/>
    </source>
</evidence>
<keyword evidence="3" id="KW-1185">Reference proteome</keyword>
<feature type="compositionally biased region" description="Basic and acidic residues" evidence="1">
    <location>
        <begin position="40"/>
        <end position="50"/>
    </location>
</feature>
<feature type="compositionally biased region" description="Polar residues" evidence="1">
    <location>
        <begin position="1017"/>
        <end position="1034"/>
    </location>
</feature>
<dbReference type="Proteomes" id="UP000664169">
    <property type="component" value="Unassembled WGS sequence"/>
</dbReference>
<feature type="compositionally biased region" description="Polar residues" evidence="1">
    <location>
        <begin position="733"/>
        <end position="751"/>
    </location>
</feature>
<feature type="compositionally biased region" description="Basic and acidic residues" evidence="1">
    <location>
        <begin position="476"/>
        <end position="487"/>
    </location>
</feature>
<comment type="caution">
    <text evidence="2">The sequence shown here is derived from an EMBL/GenBank/DDBJ whole genome shotgun (WGS) entry which is preliminary data.</text>
</comment>
<feature type="region of interest" description="Disordered" evidence="1">
    <location>
        <begin position="356"/>
        <end position="376"/>
    </location>
</feature>
<feature type="region of interest" description="Disordered" evidence="1">
    <location>
        <begin position="471"/>
        <end position="504"/>
    </location>
</feature>
<feature type="region of interest" description="Disordered" evidence="1">
    <location>
        <begin position="900"/>
        <end position="1045"/>
    </location>
</feature>
<feature type="region of interest" description="Disordered" evidence="1">
    <location>
        <begin position="228"/>
        <end position="268"/>
    </location>
</feature>
<feature type="compositionally biased region" description="Polar residues" evidence="1">
    <location>
        <begin position="966"/>
        <end position="975"/>
    </location>
</feature>
<feature type="compositionally biased region" description="Acidic residues" evidence="1">
    <location>
        <begin position="101"/>
        <end position="111"/>
    </location>
</feature>
<sequence>MATPQIPPRPARSTAAPASAGSALPQIPLVPARPAGRRHERSESPGRDRYAQSPLNAPFSPKPSNDNNPYGNTDKNISISNLDLPQRPPSVTLPSIGQEGNEYESYSEYEAEPLSRTISAMSATQTSHVGTDLPLHAPKPGLSQSEATARVQTVTRSDNTAPSSPGGRRLSAQLDDKDPQWRPLRSRGSLQLRSSSAAEHERPSSAQAEDVGIPQIGIQVPMYRFAGDVQAPSPAPQHSVGQEPIGKPRHHHRKGSARDHSNPLDSYGRYGHGIVATDKFEKDWYAKHPEALAQEGHYSHTLHGSRGEYVLSSEELNKLVRNSGKDAGFGAAPKIVGLPDEQIGYIASEEYASRISSRPGSSYSNMASPLPTQTKSDPLLRKVQSHDKGVVPSDNELTRQTTGDSEIIHIDAPEQHWSKVIGDGTATPPVDVGPNGGNNEELGGFIDEQGYGIPILASDEIKPESAWQRPAILPNPHDRAANSDLRNHFGSRPGSRPGSIHGVSGLSRYVSHEEHEIHTPLDDVEEYEPLFSDDKENPKPITNPAHLRHRPDMKHRFPSQDIWEDSPDSARLETEVATPEPEEQSKITAPTSSTFETPQVEATRKGEATEVDRALLLSKEEQLSRSDFKPQIRQDLRRPRPQRFPSSDIWEDSPDSARLETTVGGVGDDDDTENLAMAAGAVVNTTTNRGDLSGTTTRDGATASEPIVPQRPVRPLKHKTPQPKEHSHLSEVYTVSSEDQQPPSAEVQRSSTESKKPPSIPARPKPQIPARPNRSDATSPSETLPATKSKPPVPAKPMGSKIAALQAGFMSDLNNRLKLGPQAPSKPVEPEKTERVEEETVPLEDTRKGRARGPARRKPGTSSAAAAPSDGKKMPKLSFAKPVTVWHISPKGTLDVVYETAEPTTEEPPKQMSTVVTERAVGTSNDGDHTIVPTKSGETPSIIAPVTSSSDFGLVSEEMPGAFPESTATENNSVGISPLPAVSEPGNPVSKPAGESLPPHTQSITDKVTLDKESYENAGSGTVPPQASISQGTGPESLPPETGLAQTGVKNIEINPNTPGAQKLTVIEGGNAQTGEDIVIRADTPKDDVGHMREDLATSE</sequence>
<organism evidence="2 3">
    <name type="scientific">Gomphillus americanus</name>
    <dbReference type="NCBI Taxonomy" id="1940652"/>
    <lineage>
        <taxon>Eukaryota</taxon>
        <taxon>Fungi</taxon>
        <taxon>Dikarya</taxon>
        <taxon>Ascomycota</taxon>
        <taxon>Pezizomycotina</taxon>
        <taxon>Lecanoromycetes</taxon>
        <taxon>OSLEUM clade</taxon>
        <taxon>Ostropomycetidae</taxon>
        <taxon>Ostropales</taxon>
        <taxon>Graphidaceae</taxon>
        <taxon>Gomphilloideae</taxon>
        <taxon>Gomphillus</taxon>
    </lineage>
</organism>
<feature type="compositionally biased region" description="Polar residues" evidence="1">
    <location>
        <begin position="62"/>
        <end position="83"/>
    </location>
</feature>
<dbReference type="OrthoDB" id="5386574at2759"/>
<feature type="region of interest" description="Disordered" evidence="1">
    <location>
        <begin position="531"/>
        <end position="875"/>
    </location>
</feature>
<feature type="compositionally biased region" description="Low complexity" evidence="1">
    <location>
        <begin position="186"/>
        <end position="196"/>
    </location>
</feature>
<feature type="compositionally biased region" description="Basic and acidic residues" evidence="1">
    <location>
        <begin position="602"/>
        <end position="638"/>
    </location>
</feature>
<proteinExistence type="predicted"/>
<feature type="compositionally biased region" description="Basic residues" evidence="1">
    <location>
        <begin position="546"/>
        <end position="557"/>
    </location>
</feature>
<feature type="compositionally biased region" description="Polar residues" evidence="1">
    <location>
        <begin position="116"/>
        <end position="129"/>
    </location>
</feature>
<feature type="compositionally biased region" description="Low complexity" evidence="1">
    <location>
        <begin position="11"/>
        <end position="25"/>
    </location>
</feature>
<dbReference type="AlphaFoldDB" id="A0A8H3F965"/>
<feature type="compositionally biased region" description="Polar residues" evidence="1">
    <location>
        <begin position="683"/>
        <end position="699"/>
    </location>
</feature>
<reference evidence="2" key="1">
    <citation type="submission" date="2021-03" db="EMBL/GenBank/DDBJ databases">
        <authorList>
            <person name="Tagirdzhanova G."/>
        </authorList>
    </citation>
    <scope>NUCLEOTIDE SEQUENCE</scope>
</reference>
<dbReference type="InterPro" id="IPR021582">
    <property type="entry name" value="Aim21"/>
</dbReference>
<feature type="compositionally biased region" description="Pro residues" evidence="1">
    <location>
        <begin position="758"/>
        <end position="769"/>
    </location>
</feature>
<evidence type="ECO:0000313" key="3">
    <source>
        <dbReference type="Proteomes" id="UP000664169"/>
    </source>
</evidence>
<feature type="compositionally biased region" description="Pro residues" evidence="1">
    <location>
        <begin position="1"/>
        <end position="10"/>
    </location>
</feature>
<dbReference type="EMBL" id="CAJPDQ010000017">
    <property type="protein sequence ID" value="CAF9921746.1"/>
    <property type="molecule type" value="Genomic_DNA"/>
</dbReference>
<gene>
    <name evidence="2" type="ORF">GOMPHAMPRED_002381</name>
</gene>
<feature type="compositionally biased region" description="Polar residues" evidence="1">
    <location>
        <begin position="365"/>
        <end position="376"/>
    </location>
</feature>